<dbReference type="EMBL" id="JEMT01027465">
    <property type="protein sequence ID" value="EXX56985.1"/>
    <property type="molecule type" value="Genomic_DNA"/>
</dbReference>
<dbReference type="HOGENOM" id="CLU_021542_0_1_1"/>
<evidence type="ECO:0000259" key="1">
    <source>
        <dbReference type="PROSITE" id="PS50097"/>
    </source>
</evidence>
<evidence type="ECO:0000259" key="2">
    <source>
        <dbReference type="PROSITE" id="PS51886"/>
    </source>
</evidence>
<dbReference type="InterPro" id="IPR000210">
    <property type="entry name" value="BTB/POZ_dom"/>
</dbReference>
<sequence>MSFEYSQEIINDLEKLLEVDEEYNVIIYAGENKNIKEIHALSNILRIRSQYFRTALSKESVKKKDGKYIFNFPNISPQFFEIILRFIYCGKVDFTKLQGPDHILKLLVAVDELKIQTLIICIQEYLIKHHHEFLQKNPVEILETVYQRETFTDLWNYYVEKICDKPDVLFKSDKFINLKAPLLELLLKRDDLSLDEIDIWDSLIKWCFSQNPSIQKDVKKWNKEEITIMERTIHRFIPLIRFYQLTSEDFLLKIYPYKFLLPDDLIDNVLTFHMAPSKKLNINIESPRKPKHVYDSVIVESQHFAIFSSWIEKKNDSYYTESNIPYKFNLLYRANRDGNTPATFHAKCDNKGATIVIVKIQNSEQILGGYNPLLWDQSNSYKNTTDSYMFSFTNRNDLKTAKVGYIISAHYNYAIYCNQNHGPVFGGGYDLLQDNNGDWKSNNSYSYPKIDIPQGYSVSGYNIFYVENYEVFQVTKK</sequence>
<protein>
    <recommendedName>
        <fullName evidence="5">Kelch-like protein 17</fullName>
    </recommendedName>
</protein>
<dbReference type="SUPFAM" id="SSF54695">
    <property type="entry name" value="POZ domain"/>
    <property type="match status" value="1"/>
</dbReference>
<evidence type="ECO:0008006" key="5">
    <source>
        <dbReference type="Google" id="ProtNLM"/>
    </source>
</evidence>
<dbReference type="PROSITE" id="PS51886">
    <property type="entry name" value="TLDC"/>
    <property type="match status" value="1"/>
</dbReference>
<name>A0A015IRW5_RHIIW</name>
<feature type="domain" description="BTB" evidence="1">
    <location>
        <begin position="23"/>
        <end position="96"/>
    </location>
</feature>
<evidence type="ECO:0000313" key="3">
    <source>
        <dbReference type="EMBL" id="EXX56985.1"/>
    </source>
</evidence>
<dbReference type="InterPro" id="IPR051481">
    <property type="entry name" value="BTB-POZ/Galectin-3-binding"/>
</dbReference>
<accession>A0A015IRW5</accession>
<dbReference type="Pfam" id="PF07534">
    <property type="entry name" value="TLD"/>
    <property type="match status" value="1"/>
</dbReference>
<dbReference type="InterPro" id="IPR011333">
    <property type="entry name" value="SKP1/BTB/POZ_sf"/>
</dbReference>
<dbReference type="Gene3D" id="1.25.40.420">
    <property type="match status" value="1"/>
</dbReference>
<dbReference type="AlphaFoldDB" id="A0A015IRW5"/>
<dbReference type="PROSITE" id="PS50097">
    <property type="entry name" value="BTB"/>
    <property type="match status" value="1"/>
</dbReference>
<dbReference type="SMART" id="SM00225">
    <property type="entry name" value="BTB"/>
    <property type="match status" value="1"/>
</dbReference>
<evidence type="ECO:0000313" key="4">
    <source>
        <dbReference type="Proteomes" id="UP000022910"/>
    </source>
</evidence>
<dbReference type="SMR" id="A0A015IRW5"/>
<dbReference type="Gene3D" id="3.30.710.10">
    <property type="entry name" value="Potassium Channel Kv1.1, Chain A"/>
    <property type="match status" value="1"/>
</dbReference>
<dbReference type="SMART" id="SM00584">
    <property type="entry name" value="TLDc"/>
    <property type="match status" value="1"/>
</dbReference>
<dbReference type="Proteomes" id="UP000022910">
    <property type="component" value="Unassembled WGS sequence"/>
</dbReference>
<reference evidence="3 4" key="1">
    <citation type="submission" date="2014-02" db="EMBL/GenBank/DDBJ databases">
        <title>Single nucleus genome sequencing reveals high similarity among nuclei of an endomycorrhizal fungus.</title>
        <authorList>
            <person name="Lin K."/>
            <person name="Geurts R."/>
            <person name="Zhang Z."/>
            <person name="Limpens E."/>
            <person name="Saunders D.G."/>
            <person name="Mu D."/>
            <person name="Pang E."/>
            <person name="Cao H."/>
            <person name="Cha H."/>
            <person name="Lin T."/>
            <person name="Zhou Q."/>
            <person name="Shang Y."/>
            <person name="Li Y."/>
            <person name="Ivanov S."/>
            <person name="Sharma T."/>
            <person name="Velzen R.V."/>
            <person name="Ruijter N.D."/>
            <person name="Aanen D.K."/>
            <person name="Win J."/>
            <person name="Kamoun S."/>
            <person name="Bisseling T."/>
            <person name="Huang S."/>
        </authorList>
    </citation>
    <scope>NUCLEOTIDE SEQUENCE [LARGE SCALE GENOMIC DNA]</scope>
    <source>
        <strain evidence="4">DAOM197198w</strain>
    </source>
</reference>
<comment type="caution">
    <text evidence="3">The sequence shown here is derived from an EMBL/GenBank/DDBJ whole genome shotgun (WGS) entry which is preliminary data.</text>
</comment>
<organism evidence="3 4">
    <name type="scientific">Rhizophagus irregularis (strain DAOM 197198w)</name>
    <name type="common">Glomus intraradices</name>
    <dbReference type="NCBI Taxonomy" id="1432141"/>
    <lineage>
        <taxon>Eukaryota</taxon>
        <taxon>Fungi</taxon>
        <taxon>Fungi incertae sedis</taxon>
        <taxon>Mucoromycota</taxon>
        <taxon>Glomeromycotina</taxon>
        <taxon>Glomeromycetes</taxon>
        <taxon>Glomerales</taxon>
        <taxon>Glomeraceae</taxon>
        <taxon>Rhizophagus</taxon>
    </lineage>
</organism>
<dbReference type="Pfam" id="PF00651">
    <property type="entry name" value="BTB"/>
    <property type="match status" value="1"/>
</dbReference>
<feature type="domain" description="TLDc" evidence="2">
    <location>
        <begin position="297"/>
        <end position="475"/>
    </location>
</feature>
<dbReference type="PANTHER" id="PTHR24410">
    <property type="entry name" value="HL07962P-RELATED"/>
    <property type="match status" value="1"/>
</dbReference>
<dbReference type="CDD" id="cd18186">
    <property type="entry name" value="BTB_POZ_ZBTB_KLHL-like"/>
    <property type="match status" value="1"/>
</dbReference>
<dbReference type="PANTHER" id="PTHR24410:SF23">
    <property type="entry name" value="BTB DOMAIN-CONTAINING PROTEIN-RELATED"/>
    <property type="match status" value="1"/>
</dbReference>
<proteinExistence type="predicted"/>
<gene>
    <name evidence="3" type="ORF">RirG_211260</name>
</gene>
<keyword evidence="4" id="KW-1185">Reference proteome</keyword>
<dbReference type="InterPro" id="IPR006571">
    <property type="entry name" value="TLDc_dom"/>
</dbReference>